<evidence type="ECO:0000313" key="9">
    <source>
        <dbReference type="EMBL" id="CAB5062884.1"/>
    </source>
</evidence>
<dbReference type="PROSITE" id="PS00194">
    <property type="entry name" value="THIOREDOXIN_1"/>
    <property type="match status" value="1"/>
</dbReference>
<name>A0A6J7U8R6_9ZZZZ</name>
<protein>
    <submittedName>
        <fullName evidence="9">Unannotated protein</fullName>
    </submittedName>
</protein>
<dbReference type="InterPro" id="IPR050553">
    <property type="entry name" value="Thioredoxin_ResA/DsbE_sf"/>
</dbReference>
<dbReference type="InterPro" id="IPR017937">
    <property type="entry name" value="Thioredoxin_CS"/>
</dbReference>
<dbReference type="PROSITE" id="PS51257">
    <property type="entry name" value="PROKAR_LIPOPROTEIN"/>
    <property type="match status" value="1"/>
</dbReference>
<dbReference type="Pfam" id="PF00578">
    <property type="entry name" value="AhpC-TSA"/>
    <property type="match status" value="1"/>
</dbReference>
<dbReference type="CDD" id="cd02966">
    <property type="entry name" value="TlpA_like_family"/>
    <property type="match status" value="1"/>
</dbReference>
<evidence type="ECO:0000313" key="6">
    <source>
        <dbReference type="EMBL" id="CAB4752701.1"/>
    </source>
</evidence>
<feature type="domain" description="Thioredoxin" evidence="5">
    <location>
        <begin position="36"/>
        <end position="174"/>
    </location>
</feature>
<dbReference type="GO" id="GO:0017004">
    <property type="term" value="P:cytochrome complex assembly"/>
    <property type="evidence" value="ECO:0007669"/>
    <property type="project" value="UniProtKB-KW"/>
</dbReference>
<dbReference type="GO" id="GO:0016209">
    <property type="term" value="F:antioxidant activity"/>
    <property type="evidence" value="ECO:0007669"/>
    <property type="project" value="InterPro"/>
</dbReference>
<dbReference type="PANTHER" id="PTHR42852">
    <property type="entry name" value="THIOL:DISULFIDE INTERCHANGE PROTEIN DSBE"/>
    <property type="match status" value="1"/>
</dbReference>
<dbReference type="PROSITE" id="PS51352">
    <property type="entry name" value="THIOREDOXIN_2"/>
    <property type="match status" value="1"/>
</dbReference>
<evidence type="ECO:0000313" key="8">
    <source>
        <dbReference type="EMBL" id="CAB4931786.1"/>
    </source>
</evidence>
<keyword evidence="3" id="KW-1015">Disulfide bond</keyword>
<dbReference type="EMBL" id="CAFBLE010000001">
    <property type="protein sequence ID" value="CAB4856545.1"/>
    <property type="molecule type" value="Genomic_DNA"/>
</dbReference>
<proteinExistence type="predicted"/>
<gene>
    <name evidence="6" type="ORF">UFOPK2822_00913</name>
    <name evidence="7" type="ORF">UFOPK3346_00218</name>
    <name evidence="8" type="ORF">UFOPK3670_01334</name>
    <name evidence="9" type="ORF">UFOPK4308_01259</name>
</gene>
<dbReference type="GO" id="GO:0030313">
    <property type="term" value="C:cell envelope"/>
    <property type="evidence" value="ECO:0007669"/>
    <property type="project" value="UniProtKB-SubCell"/>
</dbReference>
<organism evidence="9">
    <name type="scientific">freshwater metagenome</name>
    <dbReference type="NCBI Taxonomy" id="449393"/>
    <lineage>
        <taxon>unclassified sequences</taxon>
        <taxon>metagenomes</taxon>
        <taxon>ecological metagenomes</taxon>
    </lineage>
</organism>
<keyword evidence="4" id="KW-0676">Redox-active center</keyword>
<evidence type="ECO:0000256" key="4">
    <source>
        <dbReference type="ARBA" id="ARBA00023284"/>
    </source>
</evidence>
<accession>A0A6J7U8R6</accession>
<keyword evidence="2" id="KW-0201">Cytochrome c-type biogenesis</keyword>
<dbReference type="PANTHER" id="PTHR42852:SF6">
    <property type="entry name" value="THIOL:DISULFIDE INTERCHANGE PROTEIN DSBE"/>
    <property type="match status" value="1"/>
</dbReference>
<evidence type="ECO:0000313" key="7">
    <source>
        <dbReference type="EMBL" id="CAB4856545.1"/>
    </source>
</evidence>
<sequence>MKKSIALTLVLLLLTSCSSQSDAIPKVGKVSTCDVISQGSTKSGIDFPCIDGNSTINFSALKGPLIVNVWGSWCASCKDELPILLAFYAKAKSKIQILGVDVEETSNAAGADFIATSGITWPNVVDPDGRSRGFFGMGVPVTWFIDESGVVVYKKIGTIKSLQQLEGLTATHLHISII</sequence>
<evidence type="ECO:0000256" key="1">
    <source>
        <dbReference type="ARBA" id="ARBA00004196"/>
    </source>
</evidence>
<evidence type="ECO:0000259" key="5">
    <source>
        <dbReference type="PROSITE" id="PS51352"/>
    </source>
</evidence>
<dbReference type="Gene3D" id="3.40.30.10">
    <property type="entry name" value="Glutaredoxin"/>
    <property type="match status" value="1"/>
</dbReference>
<comment type="subcellular location">
    <subcellularLocation>
        <location evidence="1">Cell envelope</location>
    </subcellularLocation>
</comment>
<dbReference type="InterPro" id="IPR036249">
    <property type="entry name" value="Thioredoxin-like_sf"/>
</dbReference>
<dbReference type="InterPro" id="IPR000866">
    <property type="entry name" value="AhpC/TSA"/>
</dbReference>
<dbReference type="AlphaFoldDB" id="A0A6J7U8R6"/>
<evidence type="ECO:0000256" key="3">
    <source>
        <dbReference type="ARBA" id="ARBA00023157"/>
    </source>
</evidence>
<evidence type="ECO:0000256" key="2">
    <source>
        <dbReference type="ARBA" id="ARBA00022748"/>
    </source>
</evidence>
<dbReference type="EMBL" id="CAEZZC010000011">
    <property type="protein sequence ID" value="CAB4752701.1"/>
    <property type="molecule type" value="Genomic_DNA"/>
</dbReference>
<dbReference type="SUPFAM" id="SSF52833">
    <property type="entry name" value="Thioredoxin-like"/>
    <property type="match status" value="1"/>
</dbReference>
<dbReference type="InterPro" id="IPR013766">
    <property type="entry name" value="Thioredoxin_domain"/>
</dbReference>
<dbReference type="GO" id="GO:0016491">
    <property type="term" value="F:oxidoreductase activity"/>
    <property type="evidence" value="ECO:0007669"/>
    <property type="project" value="InterPro"/>
</dbReference>
<dbReference type="EMBL" id="CAFBMV010000013">
    <property type="protein sequence ID" value="CAB4931786.1"/>
    <property type="molecule type" value="Genomic_DNA"/>
</dbReference>
<reference evidence="9" key="1">
    <citation type="submission" date="2020-05" db="EMBL/GenBank/DDBJ databases">
        <authorList>
            <person name="Chiriac C."/>
            <person name="Salcher M."/>
            <person name="Ghai R."/>
            <person name="Kavagutti S V."/>
        </authorList>
    </citation>
    <scope>NUCLEOTIDE SEQUENCE</scope>
</reference>
<dbReference type="EMBL" id="CAFBQL010000010">
    <property type="protein sequence ID" value="CAB5062884.1"/>
    <property type="molecule type" value="Genomic_DNA"/>
</dbReference>